<comment type="caution">
    <text evidence="2">The sequence shown here is derived from an EMBL/GenBank/DDBJ whole genome shotgun (WGS) entry which is preliminary data.</text>
</comment>
<protein>
    <submittedName>
        <fullName evidence="2">Uncharacterized protein</fullName>
    </submittedName>
</protein>
<evidence type="ECO:0000313" key="3">
    <source>
        <dbReference type="EMBL" id="CAL1167117.1"/>
    </source>
</evidence>
<dbReference type="EMBL" id="CAMXCT010006001">
    <property type="protein sequence ID" value="CAI4013742.1"/>
    <property type="molecule type" value="Genomic_DNA"/>
</dbReference>
<evidence type="ECO:0000256" key="1">
    <source>
        <dbReference type="SAM" id="MobiDB-lite"/>
    </source>
</evidence>
<reference evidence="3" key="2">
    <citation type="submission" date="2024-04" db="EMBL/GenBank/DDBJ databases">
        <authorList>
            <person name="Chen Y."/>
            <person name="Shah S."/>
            <person name="Dougan E. K."/>
            <person name="Thang M."/>
            <person name="Chan C."/>
        </authorList>
    </citation>
    <scope>NUCLEOTIDE SEQUENCE [LARGE SCALE GENOMIC DNA]</scope>
</reference>
<gene>
    <name evidence="2" type="ORF">C1SCF055_LOCUS38692</name>
</gene>
<accession>A0A9P1DQP1</accession>
<dbReference type="Proteomes" id="UP001152797">
    <property type="component" value="Unassembled WGS sequence"/>
</dbReference>
<evidence type="ECO:0000313" key="4">
    <source>
        <dbReference type="Proteomes" id="UP001152797"/>
    </source>
</evidence>
<evidence type="ECO:0000313" key="2">
    <source>
        <dbReference type="EMBL" id="CAI4013742.1"/>
    </source>
</evidence>
<dbReference type="AlphaFoldDB" id="A0A9P1DQP1"/>
<feature type="region of interest" description="Disordered" evidence="1">
    <location>
        <begin position="21"/>
        <end position="47"/>
    </location>
</feature>
<dbReference type="EMBL" id="CAMXCT020006001">
    <property type="protein sequence ID" value="CAL1167117.1"/>
    <property type="molecule type" value="Genomic_DNA"/>
</dbReference>
<dbReference type="EMBL" id="CAMXCT030006001">
    <property type="protein sequence ID" value="CAL4801054.1"/>
    <property type="molecule type" value="Genomic_DNA"/>
</dbReference>
<keyword evidence="4" id="KW-1185">Reference proteome</keyword>
<sequence length="100" mass="10408">MQPDSWTPFWRQLLPADLGGRGSVGSAPRIPGGVAAATSHGNDLKGDEGNLAVEQRIIRGSEAPVGRAAATMQAVDQDVNAAADAFDARWDACVSKCSLM</sequence>
<reference evidence="2" key="1">
    <citation type="submission" date="2022-10" db="EMBL/GenBank/DDBJ databases">
        <authorList>
            <person name="Chen Y."/>
            <person name="Dougan E. K."/>
            <person name="Chan C."/>
            <person name="Rhodes N."/>
            <person name="Thang M."/>
        </authorList>
    </citation>
    <scope>NUCLEOTIDE SEQUENCE</scope>
</reference>
<name>A0A9P1DQP1_9DINO</name>
<organism evidence="2">
    <name type="scientific">Cladocopium goreaui</name>
    <dbReference type="NCBI Taxonomy" id="2562237"/>
    <lineage>
        <taxon>Eukaryota</taxon>
        <taxon>Sar</taxon>
        <taxon>Alveolata</taxon>
        <taxon>Dinophyceae</taxon>
        <taxon>Suessiales</taxon>
        <taxon>Symbiodiniaceae</taxon>
        <taxon>Cladocopium</taxon>
    </lineage>
</organism>
<proteinExistence type="predicted"/>